<keyword evidence="1" id="KW-0812">Transmembrane</keyword>
<evidence type="ECO:0000313" key="2">
    <source>
        <dbReference type="EMBL" id="MAH62595.1"/>
    </source>
</evidence>
<comment type="caution">
    <text evidence="2">The sequence shown here is derived from an EMBL/GenBank/DDBJ whole genome shotgun (WGS) entry which is preliminary data.</text>
</comment>
<feature type="transmembrane region" description="Helical" evidence="1">
    <location>
        <begin position="20"/>
        <end position="37"/>
    </location>
</feature>
<dbReference type="AlphaFoldDB" id="A0A2D6YHE3"/>
<sequence>MLICFAISSITSTQFGGSRLIPRFGVGLLTVVAIFRFSSCLALAVLASAYVTVLLAIIPCGFFFNFVAPSATAETFRMEKLTGCFLMLMHSAFFSIGSLVGGAPSTVGSSSSLGLSRDSWYWNACGLVTLEDLFAVRASNSYTGASIATARSAGPGTRRSWYSQSEQDWYCPRLVCALVNTGHVRIHGLRRGDCFCIQPV</sequence>
<feature type="transmembrane region" description="Helical" evidence="1">
    <location>
        <begin position="43"/>
        <end position="68"/>
    </location>
</feature>
<evidence type="ECO:0000313" key="3">
    <source>
        <dbReference type="Proteomes" id="UP000226525"/>
    </source>
</evidence>
<dbReference type="Proteomes" id="UP000226525">
    <property type="component" value="Unassembled WGS sequence"/>
</dbReference>
<keyword evidence="1" id="KW-1133">Transmembrane helix</keyword>
<keyword evidence="1" id="KW-0472">Membrane</keyword>
<proteinExistence type="predicted"/>
<dbReference type="EMBL" id="NZEX01000040">
    <property type="protein sequence ID" value="MAH62595.1"/>
    <property type="molecule type" value="Genomic_DNA"/>
</dbReference>
<evidence type="ECO:0000256" key="1">
    <source>
        <dbReference type="SAM" id="Phobius"/>
    </source>
</evidence>
<gene>
    <name evidence="2" type="ORF">CMN54_03935</name>
</gene>
<name>A0A2D6YHE3_9DELT</name>
<feature type="transmembrane region" description="Helical" evidence="1">
    <location>
        <begin position="80"/>
        <end position="100"/>
    </location>
</feature>
<organism evidence="2 3">
    <name type="scientific">SAR324 cluster bacterium</name>
    <dbReference type="NCBI Taxonomy" id="2024889"/>
    <lineage>
        <taxon>Bacteria</taxon>
        <taxon>Deltaproteobacteria</taxon>
        <taxon>SAR324 cluster</taxon>
    </lineage>
</organism>
<protein>
    <submittedName>
        <fullName evidence="2">Uncharacterized protein</fullName>
    </submittedName>
</protein>
<reference evidence="3" key="1">
    <citation type="submission" date="2017-09" db="EMBL/GenBank/DDBJ databases">
        <title>The Reconstruction of 2,631 Draft Metagenome-Assembled Genomes from the Global Oceans.</title>
        <authorList>
            <person name="Tully B.J."/>
            <person name="Graham E.D."/>
            <person name="Heidelberg J.F."/>
        </authorList>
    </citation>
    <scope>NUCLEOTIDE SEQUENCE [LARGE SCALE GENOMIC DNA]</scope>
</reference>
<accession>A0A2D6YHE3</accession>